<dbReference type="Pfam" id="PF03640">
    <property type="entry name" value="Lipoprotein_15"/>
    <property type="match status" value="1"/>
</dbReference>
<protein>
    <recommendedName>
        <fullName evidence="5">Lipoprotein</fullName>
    </recommendedName>
</protein>
<accession>A0ABT5Y4G3</accession>
<feature type="non-terminal residue" evidence="3">
    <location>
        <position position="117"/>
    </location>
</feature>
<dbReference type="PANTHER" id="PTHR39335:SF1">
    <property type="entry name" value="BLL4220 PROTEIN"/>
    <property type="match status" value="1"/>
</dbReference>
<keyword evidence="4" id="KW-1185">Reference proteome</keyword>
<keyword evidence="2" id="KW-0732">Signal</keyword>
<feature type="chain" id="PRO_5046508229" description="Lipoprotein" evidence="2">
    <location>
        <begin position="23"/>
        <end position="117"/>
    </location>
</feature>
<reference evidence="3 4" key="1">
    <citation type="submission" date="2023-03" db="EMBL/GenBank/DDBJ databases">
        <title>Muricauda XX sp. nov. and Muricauda XXX sp. nov., two novel species isolated from Okinawa Trough.</title>
        <authorList>
            <person name="Cao W."/>
            <person name="Deng X."/>
        </authorList>
    </citation>
    <scope>NUCLEOTIDE SEQUENCE [LARGE SCALE GENOMIC DNA]</scope>
    <source>
        <strain evidence="3 4">334s03</strain>
    </source>
</reference>
<organism evidence="3 4">
    <name type="scientific">Flagellimonas yonaguniensis</name>
    <dbReference type="NCBI Taxonomy" id="3031325"/>
    <lineage>
        <taxon>Bacteria</taxon>
        <taxon>Pseudomonadati</taxon>
        <taxon>Bacteroidota</taxon>
        <taxon>Flavobacteriia</taxon>
        <taxon>Flavobacteriales</taxon>
        <taxon>Flavobacteriaceae</taxon>
        <taxon>Flagellimonas</taxon>
    </lineage>
</organism>
<proteinExistence type="predicted"/>
<dbReference type="Proteomes" id="UP001221366">
    <property type="component" value="Unassembled WGS sequence"/>
</dbReference>
<evidence type="ECO:0000256" key="2">
    <source>
        <dbReference type="SAM" id="SignalP"/>
    </source>
</evidence>
<dbReference type="EMBL" id="JARFVB010000030">
    <property type="protein sequence ID" value="MDF0718338.1"/>
    <property type="molecule type" value="Genomic_DNA"/>
</dbReference>
<dbReference type="PANTHER" id="PTHR39335">
    <property type="entry name" value="BLL4220 PROTEIN"/>
    <property type="match status" value="1"/>
</dbReference>
<comment type="caution">
    <text evidence="3">The sequence shown here is derived from an EMBL/GenBank/DDBJ whole genome shotgun (WGS) entry which is preliminary data.</text>
</comment>
<evidence type="ECO:0008006" key="5">
    <source>
        <dbReference type="Google" id="ProtNLM"/>
    </source>
</evidence>
<sequence>MKKTILLFVTSMFLLHSCSSDDNGGGTMPEPDPDGTPEPTVSVQLVNNATHGQILTDGNGNSLYFFSKDQDGQSACGEAGGCIDIWPVFHVEDLILDEGLSASDFGEITREDGDKQT</sequence>
<evidence type="ECO:0000313" key="3">
    <source>
        <dbReference type="EMBL" id="MDF0718338.1"/>
    </source>
</evidence>
<feature type="region of interest" description="Disordered" evidence="1">
    <location>
        <begin position="20"/>
        <end position="39"/>
    </location>
</feature>
<evidence type="ECO:0000256" key="1">
    <source>
        <dbReference type="SAM" id="MobiDB-lite"/>
    </source>
</evidence>
<feature type="signal peptide" evidence="2">
    <location>
        <begin position="1"/>
        <end position="22"/>
    </location>
</feature>
<dbReference type="InterPro" id="IPR005297">
    <property type="entry name" value="Lipoprotein_repeat"/>
</dbReference>
<gene>
    <name evidence="3" type="ORF">PY092_19415</name>
</gene>
<name>A0ABT5Y4G3_9FLAO</name>
<evidence type="ECO:0000313" key="4">
    <source>
        <dbReference type="Proteomes" id="UP001221366"/>
    </source>
</evidence>